<feature type="domain" description="Serine aminopeptidase S33" evidence="2">
    <location>
        <begin position="173"/>
        <end position="385"/>
    </location>
</feature>
<dbReference type="Proteomes" id="UP000733379">
    <property type="component" value="Unassembled WGS sequence"/>
</dbReference>
<dbReference type="Gene3D" id="3.40.50.1820">
    <property type="entry name" value="alpha/beta hydrolase"/>
    <property type="match status" value="1"/>
</dbReference>
<reference evidence="3 4" key="1">
    <citation type="submission" date="2021-06" db="EMBL/GenBank/DDBJ databases">
        <title>Actinomycetes sequencing.</title>
        <authorList>
            <person name="Shan Q."/>
        </authorList>
    </citation>
    <scope>NUCLEOTIDE SEQUENCE [LARGE SCALE GENOMIC DNA]</scope>
    <source>
        <strain evidence="3 4">NEAU-G5</strain>
    </source>
</reference>
<name>A0ABS6BDS9_9NOCA</name>
<accession>A0ABS6BDS9</accession>
<dbReference type="RefSeq" id="WP_215923474.1">
    <property type="nucleotide sequence ID" value="NZ_JAHKNI010000021.1"/>
</dbReference>
<dbReference type="PANTHER" id="PTHR43265">
    <property type="entry name" value="ESTERASE ESTD"/>
    <property type="match status" value="1"/>
</dbReference>
<evidence type="ECO:0000256" key="1">
    <source>
        <dbReference type="ARBA" id="ARBA00022801"/>
    </source>
</evidence>
<dbReference type="Pfam" id="PF12146">
    <property type="entry name" value="Hydrolase_4"/>
    <property type="match status" value="1"/>
</dbReference>
<protein>
    <submittedName>
        <fullName evidence="3">Alpha/beta hydrolase</fullName>
    </submittedName>
</protein>
<evidence type="ECO:0000313" key="4">
    <source>
        <dbReference type="Proteomes" id="UP000733379"/>
    </source>
</evidence>
<gene>
    <name evidence="3" type="ORF">KO481_38460</name>
</gene>
<dbReference type="InterPro" id="IPR053145">
    <property type="entry name" value="AB_hydrolase_Est10"/>
</dbReference>
<dbReference type="PROSITE" id="PS00708">
    <property type="entry name" value="PRO_ENDOPEP_SER"/>
    <property type="match status" value="1"/>
</dbReference>
<organism evidence="3 4">
    <name type="scientific">Nocardia albiluteola</name>
    <dbReference type="NCBI Taxonomy" id="2842303"/>
    <lineage>
        <taxon>Bacteria</taxon>
        <taxon>Bacillati</taxon>
        <taxon>Actinomycetota</taxon>
        <taxon>Actinomycetes</taxon>
        <taxon>Mycobacteriales</taxon>
        <taxon>Nocardiaceae</taxon>
        <taxon>Nocardia</taxon>
    </lineage>
</organism>
<dbReference type="EMBL" id="JAHKNI010000021">
    <property type="protein sequence ID" value="MBU3067393.1"/>
    <property type="molecule type" value="Genomic_DNA"/>
</dbReference>
<dbReference type="InterPro" id="IPR002471">
    <property type="entry name" value="Pept_S9_AS"/>
</dbReference>
<dbReference type="InterPro" id="IPR029058">
    <property type="entry name" value="AB_hydrolase_fold"/>
</dbReference>
<sequence length="422" mass="44638">MGMDPVARGLAVVELLQQERFEEVCELFAPELAAHVSTEVLGPPWKAMLQSQGPIAEVGAPVADPADAATTVRLPVRCERGGFAVIVAVDGRDRLLGLRLGPIEAAAPLEPWATPDYVHTEGFTESEVTVGDGPLAVPGTLALPTSPGPLPAVVLLAGSGPADRDGTIGRNKVLKDLAWGLASRGIATLRFDKVTYTHRDAHPDDPTLAYEYVNDAVAAVALLRAHPSIDSGRILVLGHSEGGMVAPRIAAADPSVAGLVILAGSTQPLHHTMIRQIRYLASLRPDADVDADPSVREITRQAAVIDGPDFSAATPADDLPFGVPASYWIDLLAYDPAATAAALTIPMFIAQGGRDYQVTVADDLPAWRAALSDRDDVTIRVYEPDNHLFFPGSGPSTPAEYEPAQHVDPELVADIAEWIASR</sequence>
<dbReference type="InterPro" id="IPR022742">
    <property type="entry name" value="Hydrolase_4"/>
</dbReference>
<comment type="caution">
    <text evidence="3">The sequence shown here is derived from an EMBL/GenBank/DDBJ whole genome shotgun (WGS) entry which is preliminary data.</text>
</comment>
<evidence type="ECO:0000259" key="2">
    <source>
        <dbReference type="Pfam" id="PF12146"/>
    </source>
</evidence>
<keyword evidence="1 3" id="KW-0378">Hydrolase</keyword>
<dbReference type="GO" id="GO:0016787">
    <property type="term" value="F:hydrolase activity"/>
    <property type="evidence" value="ECO:0007669"/>
    <property type="project" value="UniProtKB-KW"/>
</dbReference>
<keyword evidence="4" id="KW-1185">Reference proteome</keyword>
<evidence type="ECO:0000313" key="3">
    <source>
        <dbReference type="EMBL" id="MBU3067393.1"/>
    </source>
</evidence>
<dbReference type="PANTHER" id="PTHR43265:SF1">
    <property type="entry name" value="ESTERASE ESTD"/>
    <property type="match status" value="1"/>
</dbReference>
<dbReference type="SUPFAM" id="SSF53474">
    <property type="entry name" value="alpha/beta-Hydrolases"/>
    <property type="match status" value="1"/>
</dbReference>
<proteinExistence type="predicted"/>